<dbReference type="PANTHER" id="PTHR23517:SF3">
    <property type="entry name" value="INTEGRAL MEMBRANE TRANSPORT PROTEIN"/>
    <property type="match status" value="1"/>
</dbReference>
<dbReference type="InterPro" id="IPR036259">
    <property type="entry name" value="MFS_trans_sf"/>
</dbReference>
<evidence type="ECO:0000259" key="8">
    <source>
        <dbReference type="PROSITE" id="PS50850"/>
    </source>
</evidence>
<dbReference type="InterPro" id="IPR011701">
    <property type="entry name" value="MFS"/>
</dbReference>
<evidence type="ECO:0000256" key="3">
    <source>
        <dbReference type="ARBA" id="ARBA00022475"/>
    </source>
</evidence>
<evidence type="ECO:0000256" key="6">
    <source>
        <dbReference type="ARBA" id="ARBA00023136"/>
    </source>
</evidence>
<feature type="transmembrane region" description="Helical" evidence="7">
    <location>
        <begin position="9"/>
        <end position="30"/>
    </location>
</feature>
<keyword evidence="3" id="KW-1003">Cell membrane</keyword>
<evidence type="ECO:0000313" key="9">
    <source>
        <dbReference type="EMBL" id="HDL60554.1"/>
    </source>
</evidence>
<dbReference type="PANTHER" id="PTHR23517">
    <property type="entry name" value="RESISTANCE PROTEIN MDTM, PUTATIVE-RELATED-RELATED"/>
    <property type="match status" value="1"/>
</dbReference>
<dbReference type="EMBL" id="DRDR01000165">
    <property type="protein sequence ID" value="HDL60554.1"/>
    <property type="molecule type" value="Genomic_DNA"/>
</dbReference>
<evidence type="ECO:0000256" key="5">
    <source>
        <dbReference type="ARBA" id="ARBA00022989"/>
    </source>
</evidence>
<evidence type="ECO:0000256" key="7">
    <source>
        <dbReference type="SAM" id="Phobius"/>
    </source>
</evidence>
<dbReference type="Gene3D" id="1.20.1250.20">
    <property type="entry name" value="MFS general substrate transporter like domains"/>
    <property type="match status" value="1"/>
</dbReference>
<feature type="domain" description="Major facilitator superfamily (MFS) profile" evidence="8">
    <location>
        <begin position="8"/>
        <end position="222"/>
    </location>
</feature>
<feature type="transmembrane region" description="Helical" evidence="7">
    <location>
        <begin position="74"/>
        <end position="93"/>
    </location>
</feature>
<keyword evidence="5 7" id="KW-1133">Transmembrane helix</keyword>
<feature type="non-terminal residue" evidence="9">
    <location>
        <position position="222"/>
    </location>
</feature>
<dbReference type="SUPFAM" id="SSF103473">
    <property type="entry name" value="MFS general substrate transporter"/>
    <property type="match status" value="1"/>
</dbReference>
<dbReference type="InterPro" id="IPR020846">
    <property type="entry name" value="MFS_dom"/>
</dbReference>
<dbReference type="GO" id="GO:0022857">
    <property type="term" value="F:transmembrane transporter activity"/>
    <property type="evidence" value="ECO:0007669"/>
    <property type="project" value="InterPro"/>
</dbReference>
<reference evidence="9" key="1">
    <citation type="journal article" date="2020" name="mSystems">
        <title>Genome- and Community-Level Interaction Insights into Carbon Utilization and Element Cycling Functions of Hydrothermarchaeota in Hydrothermal Sediment.</title>
        <authorList>
            <person name="Zhou Z."/>
            <person name="Liu Y."/>
            <person name="Xu W."/>
            <person name="Pan J."/>
            <person name="Luo Z.H."/>
            <person name="Li M."/>
        </authorList>
    </citation>
    <scope>NUCLEOTIDE SEQUENCE [LARGE SCALE GENOMIC DNA]</scope>
    <source>
        <strain evidence="9">HyVt-28</strain>
    </source>
</reference>
<comment type="subcellular location">
    <subcellularLocation>
        <location evidence="1">Cell membrane</location>
        <topology evidence="1">Multi-pass membrane protein</topology>
    </subcellularLocation>
</comment>
<feature type="transmembrane region" description="Helical" evidence="7">
    <location>
        <begin position="42"/>
        <end position="62"/>
    </location>
</feature>
<dbReference type="PROSITE" id="PS50850">
    <property type="entry name" value="MFS"/>
    <property type="match status" value="1"/>
</dbReference>
<gene>
    <name evidence="9" type="ORF">ENH14_03760</name>
</gene>
<evidence type="ECO:0000256" key="2">
    <source>
        <dbReference type="ARBA" id="ARBA00022448"/>
    </source>
</evidence>
<dbReference type="Pfam" id="PF07690">
    <property type="entry name" value="MFS_1"/>
    <property type="match status" value="1"/>
</dbReference>
<evidence type="ECO:0000256" key="1">
    <source>
        <dbReference type="ARBA" id="ARBA00004651"/>
    </source>
</evidence>
<dbReference type="Proteomes" id="UP000886381">
    <property type="component" value="Unassembled WGS sequence"/>
</dbReference>
<organism evidence="9">
    <name type="scientific">candidate division WOR-3 bacterium</name>
    <dbReference type="NCBI Taxonomy" id="2052148"/>
    <lineage>
        <taxon>Bacteria</taxon>
        <taxon>Bacteria division WOR-3</taxon>
    </lineage>
</organism>
<keyword evidence="6 7" id="KW-0472">Membrane</keyword>
<keyword evidence="2" id="KW-0813">Transport</keyword>
<name>A0A7V0LV67_UNCW3</name>
<dbReference type="InterPro" id="IPR050171">
    <property type="entry name" value="MFS_Transporters"/>
</dbReference>
<feature type="transmembrane region" description="Helical" evidence="7">
    <location>
        <begin position="134"/>
        <end position="159"/>
    </location>
</feature>
<accession>A0A7V0LV67</accession>
<dbReference type="AlphaFoldDB" id="A0A7V0LV67"/>
<sequence length="222" mass="25139">MENNQKRNIFILTSLAFLGSLGFGFIRIIIPIYVRYLGATGLQVGLLSSGFMLARAFAAVLFGKRSDVKGKRRLYIRTGLSLIVAILLLYPVIPNYYWILLMRLLQGFLSGLTWPIAQTMLLESAHETKRATWLSIYFVSGRVGTIFANLSLGALIYFLEKNLGITEQSTFNYFFVLAAFLFFVAFLESAGLKELLLHPKEDSKVPETRGRFKVNHLFVFAF</sequence>
<evidence type="ECO:0000256" key="4">
    <source>
        <dbReference type="ARBA" id="ARBA00022692"/>
    </source>
</evidence>
<proteinExistence type="predicted"/>
<keyword evidence="4 7" id="KW-0812">Transmembrane</keyword>
<dbReference type="GO" id="GO:0005886">
    <property type="term" value="C:plasma membrane"/>
    <property type="evidence" value="ECO:0007669"/>
    <property type="project" value="UniProtKB-SubCell"/>
</dbReference>
<protein>
    <submittedName>
        <fullName evidence="9">MFS transporter</fullName>
    </submittedName>
</protein>
<comment type="caution">
    <text evidence="9">The sequence shown here is derived from an EMBL/GenBank/DDBJ whole genome shotgun (WGS) entry which is preliminary data.</text>
</comment>
<feature type="transmembrane region" description="Helical" evidence="7">
    <location>
        <begin position="171"/>
        <end position="190"/>
    </location>
</feature>